<dbReference type="STRING" id="46223.SAMN05421852_102313"/>
<evidence type="ECO:0000256" key="2">
    <source>
        <dbReference type="ARBA" id="ARBA00022448"/>
    </source>
</evidence>
<evidence type="ECO:0000313" key="8">
    <source>
        <dbReference type="Proteomes" id="UP000199545"/>
    </source>
</evidence>
<accession>A0A1I3LSZ4</accession>
<evidence type="ECO:0000256" key="4">
    <source>
        <dbReference type="ARBA" id="ARBA00022989"/>
    </source>
</evidence>
<dbReference type="EMBL" id="FORR01000002">
    <property type="protein sequence ID" value="SFI87894.1"/>
    <property type="molecule type" value="Genomic_DNA"/>
</dbReference>
<keyword evidence="3 6" id="KW-0812">Transmembrane</keyword>
<name>A0A1I3LSZ4_9BACL</name>
<feature type="transmembrane region" description="Helical" evidence="6">
    <location>
        <begin position="158"/>
        <end position="177"/>
    </location>
</feature>
<reference evidence="7 8" key="1">
    <citation type="submission" date="2016-10" db="EMBL/GenBank/DDBJ databases">
        <authorList>
            <person name="de Groot N.N."/>
        </authorList>
    </citation>
    <scope>NUCLEOTIDE SEQUENCE [LARGE SCALE GENOMIC DNA]</scope>
    <source>
        <strain evidence="7 8">DSM 44778</strain>
    </source>
</reference>
<protein>
    <submittedName>
        <fullName evidence="7">Basic amino acid/polyamine antiporter, APA family</fullName>
    </submittedName>
</protein>
<dbReference type="Proteomes" id="UP000199545">
    <property type="component" value="Unassembled WGS sequence"/>
</dbReference>
<dbReference type="Gene3D" id="1.20.1740.10">
    <property type="entry name" value="Amino acid/polyamine transporter I"/>
    <property type="match status" value="1"/>
</dbReference>
<feature type="transmembrane region" description="Helical" evidence="6">
    <location>
        <begin position="445"/>
        <end position="463"/>
    </location>
</feature>
<dbReference type="PANTHER" id="PTHR43243:SF4">
    <property type="entry name" value="CATIONIC AMINO ACID TRANSPORTER 4"/>
    <property type="match status" value="1"/>
</dbReference>
<keyword evidence="5 6" id="KW-0472">Membrane</keyword>
<evidence type="ECO:0000256" key="6">
    <source>
        <dbReference type="SAM" id="Phobius"/>
    </source>
</evidence>
<feature type="transmembrane region" description="Helical" evidence="6">
    <location>
        <begin position="420"/>
        <end position="439"/>
    </location>
</feature>
<dbReference type="OrthoDB" id="9762947at2"/>
<dbReference type="PANTHER" id="PTHR43243">
    <property type="entry name" value="INNER MEMBRANE TRANSPORTER YGJI-RELATED"/>
    <property type="match status" value="1"/>
</dbReference>
<feature type="transmembrane region" description="Helical" evidence="6">
    <location>
        <begin position="93"/>
        <end position="111"/>
    </location>
</feature>
<dbReference type="InterPro" id="IPR002293">
    <property type="entry name" value="AA/rel_permease1"/>
</dbReference>
<keyword evidence="8" id="KW-1185">Reference proteome</keyword>
<dbReference type="Pfam" id="PF13520">
    <property type="entry name" value="AA_permease_2"/>
    <property type="match status" value="1"/>
</dbReference>
<feature type="transmembrane region" description="Helical" evidence="6">
    <location>
        <begin position="258"/>
        <end position="283"/>
    </location>
</feature>
<dbReference type="RefSeq" id="WP_093228149.1">
    <property type="nucleotide sequence ID" value="NZ_FORR01000002.1"/>
</dbReference>
<evidence type="ECO:0000256" key="1">
    <source>
        <dbReference type="ARBA" id="ARBA00004141"/>
    </source>
</evidence>
<dbReference type="GO" id="GO:0016020">
    <property type="term" value="C:membrane"/>
    <property type="evidence" value="ECO:0007669"/>
    <property type="project" value="UniProtKB-SubCell"/>
</dbReference>
<dbReference type="PIRSF" id="PIRSF006060">
    <property type="entry name" value="AA_transporter"/>
    <property type="match status" value="1"/>
</dbReference>
<dbReference type="GO" id="GO:0015171">
    <property type="term" value="F:amino acid transmembrane transporter activity"/>
    <property type="evidence" value="ECO:0007669"/>
    <property type="project" value="TreeGrafter"/>
</dbReference>
<evidence type="ECO:0000256" key="5">
    <source>
        <dbReference type="ARBA" id="ARBA00023136"/>
    </source>
</evidence>
<evidence type="ECO:0000256" key="3">
    <source>
        <dbReference type="ARBA" id="ARBA00022692"/>
    </source>
</evidence>
<sequence>MDLFRRKSVSTLLKQREEGVGGIPLRRDLSAFDLTFLGIGAIIGTGIFVLTGKGALTAGPGLVLSFIIAGIACALSAFAYAEFASMVPISGSVYTYTYVTLGEFLAWVIGWDLMLEYMLAVSTVSGGWSGYFQSFLSGFGIELPKALTGAFDTAQGTYFNLPAFLIVMIITFLLSIGVRESKWVNNIMVWLKLAVVVLVVLVGVAYVKPDNWTPFMPFGFSGVWAAASVVFFAYLGFDAVSSAAEETRNPGKDLPRGILWSLGICTIFYIIVTLIVTGAMPFTNFKGQAAPVSYVMKFVGQDWVAGIIDLGVVIGMMTVMLVMLYGQIRIGFAMSRDGLLPKFFSTVHPKYQTPYKATWIYGIACGLLGAIFPLDKLAELVNLGTLAAFVLISIAVIVLRFTQPNLERKFRCPGIPSKPGLAIFSIPTLAVIFCLFLMFGLPLETWIRFLVWWVIGIVIYFLYSRRKSHLNQSSE</sequence>
<organism evidence="7 8">
    <name type="scientific">Thermoflavimicrobium dichotomicum</name>
    <dbReference type="NCBI Taxonomy" id="46223"/>
    <lineage>
        <taxon>Bacteria</taxon>
        <taxon>Bacillati</taxon>
        <taxon>Bacillota</taxon>
        <taxon>Bacilli</taxon>
        <taxon>Bacillales</taxon>
        <taxon>Thermoactinomycetaceae</taxon>
        <taxon>Thermoflavimicrobium</taxon>
    </lineage>
</organism>
<feature type="transmembrane region" description="Helical" evidence="6">
    <location>
        <begin position="218"/>
        <end position="237"/>
    </location>
</feature>
<feature type="transmembrane region" description="Helical" evidence="6">
    <location>
        <begin position="358"/>
        <end position="374"/>
    </location>
</feature>
<keyword evidence="2" id="KW-0813">Transport</keyword>
<feature type="transmembrane region" description="Helical" evidence="6">
    <location>
        <begin position="303"/>
        <end position="326"/>
    </location>
</feature>
<dbReference type="AlphaFoldDB" id="A0A1I3LSZ4"/>
<evidence type="ECO:0000313" key="7">
    <source>
        <dbReference type="EMBL" id="SFI87894.1"/>
    </source>
</evidence>
<keyword evidence="4 6" id="KW-1133">Transmembrane helix</keyword>
<feature type="transmembrane region" description="Helical" evidence="6">
    <location>
        <begin position="62"/>
        <end position="81"/>
    </location>
</feature>
<comment type="subcellular location">
    <subcellularLocation>
        <location evidence="1">Membrane</location>
        <topology evidence="1">Multi-pass membrane protein</topology>
    </subcellularLocation>
</comment>
<feature type="transmembrane region" description="Helical" evidence="6">
    <location>
        <begin position="31"/>
        <end position="50"/>
    </location>
</feature>
<proteinExistence type="predicted"/>
<gene>
    <name evidence="7" type="ORF">SAMN05421852_102313</name>
</gene>
<feature type="transmembrane region" description="Helical" evidence="6">
    <location>
        <begin position="380"/>
        <end position="399"/>
    </location>
</feature>
<feature type="transmembrane region" description="Helical" evidence="6">
    <location>
        <begin position="189"/>
        <end position="206"/>
    </location>
</feature>